<organism evidence="1 2">
    <name type="scientific">Bradyrhizobium neotropicale</name>
    <dbReference type="NCBI Taxonomy" id="1497615"/>
    <lineage>
        <taxon>Bacteria</taxon>
        <taxon>Pseudomonadati</taxon>
        <taxon>Pseudomonadota</taxon>
        <taxon>Alphaproteobacteria</taxon>
        <taxon>Hyphomicrobiales</taxon>
        <taxon>Nitrobacteraceae</taxon>
        <taxon>Bradyrhizobium</taxon>
    </lineage>
</organism>
<name>A0A176ZD65_9BRAD</name>
<accession>A0A176ZD65</accession>
<keyword evidence="2" id="KW-1185">Reference proteome</keyword>
<dbReference type="EMBL" id="LSEF01000040">
    <property type="protein sequence ID" value="OAF17862.1"/>
    <property type="molecule type" value="Genomic_DNA"/>
</dbReference>
<dbReference type="RefSeq" id="WP_063678107.1">
    <property type="nucleotide sequence ID" value="NZ_LSEF01000040.1"/>
</dbReference>
<evidence type="ECO:0000313" key="1">
    <source>
        <dbReference type="EMBL" id="OAF17862.1"/>
    </source>
</evidence>
<comment type="caution">
    <text evidence="1">The sequence shown here is derived from an EMBL/GenBank/DDBJ whole genome shotgun (WGS) entry which is preliminary data.</text>
</comment>
<gene>
    <name evidence="1" type="ORF">AXW67_07000</name>
</gene>
<protein>
    <submittedName>
        <fullName evidence="1">Uncharacterized protein</fullName>
    </submittedName>
</protein>
<dbReference type="GeneID" id="32587227"/>
<evidence type="ECO:0000313" key="2">
    <source>
        <dbReference type="Proteomes" id="UP000077173"/>
    </source>
</evidence>
<reference evidence="1 2" key="1">
    <citation type="submission" date="2016-02" db="EMBL/GenBank/DDBJ databases">
        <title>Draft genome sequence of the strain BR 10247T Bradyrhizobium neotropicale isolated from nodules of Centrolobium paraense.</title>
        <authorList>
            <person name="Simoes-Araujo J.L."/>
            <person name="Barauna A.C."/>
            <person name="Silva K."/>
            <person name="Zilli J.E."/>
        </authorList>
    </citation>
    <scope>NUCLEOTIDE SEQUENCE [LARGE SCALE GENOMIC DNA]</scope>
    <source>
        <strain evidence="1 2">BR 10247</strain>
    </source>
</reference>
<sequence>MRKLIKTNYAGLDRSVGWVSFQPDGSISFGLSDRTYVSPRLCVRGYIWNVYNRITTQYVVPSDPSALLPVQNPHFTFHPDVTFHLKSNSDRKAENEAIFDAIVDVGIVLNQQGEMPWIRATSAPIEDLKQPGAIRGSEIDTQDLVFNVPAIVAAASITVEIDFVRPEAILSEQPSPNSWQYEWQKVGLRIRAGYCAPQIATLSWFHSA</sequence>
<dbReference type="Proteomes" id="UP000077173">
    <property type="component" value="Unassembled WGS sequence"/>
</dbReference>
<proteinExistence type="predicted"/>
<dbReference type="AlphaFoldDB" id="A0A176ZD65"/>